<evidence type="ECO:0000256" key="2">
    <source>
        <dbReference type="SAM" id="SignalP"/>
    </source>
</evidence>
<evidence type="ECO:0000313" key="4">
    <source>
        <dbReference type="Proteomes" id="UP000515240"/>
    </source>
</evidence>
<accession>A0A7G5EHU6</accession>
<dbReference type="Proteomes" id="UP000515240">
    <property type="component" value="Chromosome"/>
</dbReference>
<dbReference type="RefSeq" id="WP_182322390.1">
    <property type="nucleotide sequence ID" value="NZ_CP058554.1"/>
</dbReference>
<feature type="region of interest" description="Disordered" evidence="1">
    <location>
        <begin position="21"/>
        <end position="80"/>
    </location>
</feature>
<dbReference type="AlphaFoldDB" id="A0A7G5EHU6"/>
<feature type="signal peptide" evidence="2">
    <location>
        <begin position="1"/>
        <end position="20"/>
    </location>
</feature>
<dbReference type="EMBL" id="CP058554">
    <property type="protein sequence ID" value="QMV73571.1"/>
    <property type="molecule type" value="Genomic_DNA"/>
</dbReference>
<feature type="chain" id="PRO_5028854563" evidence="2">
    <location>
        <begin position="21"/>
        <end position="201"/>
    </location>
</feature>
<keyword evidence="4" id="KW-1185">Reference proteome</keyword>
<keyword evidence="2" id="KW-0732">Signal</keyword>
<evidence type="ECO:0000313" key="3">
    <source>
        <dbReference type="EMBL" id="QMV73571.1"/>
    </source>
</evidence>
<proteinExistence type="predicted"/>
<name>A0A7G5EHU6_9BURK</name>
<organism evidence="3 4">
    <name type="scientific">Comamonas piscis</name>
    <dbReference type="NCBI Taxonomy" id="1562974"/>
    <lineage>
        <taxon>Bacteria</taxon>
        <taxon>Pseudomonadati</taxon>
        <taxon>Pseudomonadota</taxon>
        <taxon>Betaproteobacteria</taxon>
        <taxon>Burkholderiales</taxon>
        <taxon>Comamonadaceae</taxon>
        <taxon>Comamonas</taxon>
    </lineage>
</organism>
<evidence type="ECO:0000256" key="1">
    <source>
        <dbReference type="SAM" id="MobiDB-lite"/>
    </source>
</evidence>
<gene>
    <name evidence="3" type="ORF">HS961_12455</name>
</gene>
<dbReference type="KEGG" id="cpis:HS961_12455"/>
<feature type="compositionally biased region" description="Polar residues" evidence="1">
    <location>
        <begin position="49"/>
        <end position="59"/>
    </location>
</feature>
<sequence length="201" mass="21554">MFIRSITTTAIMLAGSAAHAQAGNPIADPPSRNTLNARSHFGSAEPSPHAQQPDASLQRSAAEERSQAGRGFSQRPEEAFPQFSASLPPLGLYREADIDPAVTRYYDPASDVPAHVAPPIFYPQTQSYTEPDQHRDPPFGAITYKELPAKADPFSPGYAASPSLTTPFPGDHRAWSCIAINGRECAPSLHQAAFAFGPARV</sequence>
<protein>
    <submittedName>
        <fullName evidence="3">Uncharacterized protein</fullName>
    </submittedName>
</protein>
<reference evidence="3 4" key="1">
    <citation type="journal article" date="2020" name="G3 (Bethesda)">
        <title>CeMbio - The Caenorhabditis elegans Microbiome Resource.</title>
        <authorList>
            <person name="Dirksen P."/>
            <person name="Assie A."/>
            <person name="Zimmermann J."/>
            <person name="Zhang F."/>
            <person name="Tietje A.M."/>
            <person name="Marsh S.A."/>
            <person name="Felix M.A."/>
            <person name="Shapira M."/>
            <person name="Kaleta C."/>
            <person name="Schulenburg H."/>
            <person name="Samuel B."/>
        </authorList>
    </citation>
    <scope>NUCLEOTIDE SEQUENCE [LARGE SCALE GENOMIC DNA]</scope>
    <source>
        <strain evidence="3 4">BIGb0172</strain>
    </source>
</reference>